<dbReference type="EMBL" id="VFOF01000006">
    <property type="protein sequence ID" value="TQL14957.1"/>
    <property type="molecule type" value="Genomic_DNA"/>
</dbReference>
<comment type="caution">
    <text evidence="1">The sequence shown here is derived from an EMBL/GenBank/DDBJ whole genome shotgun (WGS) entry which is preliminary data.</text>
</comment>
<evidence type="ECO:0000313" key="1">
    <source>
        <dbReference type="EMBL" id="TQL14957.1"/>
    </source>
</evidence>
<gene>
    <name evidence="1" type="ORF">FBY58_1824</name>
</gene>
<organism evidence="1 2">
    <name type="scientific">Zymomonas mobilis</name>
    <dbReference type="NCBI Taxonomy" id="542"/>
    <lineage>
        <taxon>Bacteria</taxon>
        <taxon>Pseudomonadati</taxon>
        <taxon>Pseudomonadota</taxon>
        <taxon>Alphaproteobacteria</taxon>
        <taxon>Sphingomonadales</taxon>
        <taxon>Zymomonadaceae</taxon>
        <taxon>Zymomonas</taxon>
    </lineage>
</organism>
<reference evidence="1 2" key="1">
    <citation type="submission" date="2019-06" db="EMBL/GenBank/DDBJ databases">
        <title>Genome sequencing of Zymomonas mobilis strains for genetic engineering and biofuel applications.</title>
        <authorList>
            <person name="Teravest M."/>
        </authorList>
    </citation>
    <scope>NUCLEOTIDE SEQUENCE [LARGE SCALE GENOMIC DNA]</scope>
    <source>
        <strain evidence="1 2">AN0101</strain>
    </source>
</reference>
<dbReference type="Proteomes" id="UP000316887">
    <property type="component" value="Unassembled WGS sequence"/>
</dbReference>
<name>A0A542VUG7_ZYMMB</name>
<accession>A0A542VUG7</accession>
<dbReference type="AlphaFoldDB" id="A0A542VUG7"/>
<protein>
    <submittedName>
        <fullName evidence="1">Uncharacterized protein</fullName>
    </submittedName>
</protein>
<evidence type="ECO:0000313" key="2">
    <source>
        <dbReference type="Proteomes" id="UP000316887"/>
    </source>
</evidence>
<sequence length="61" mass="7219">MTMNIEPYDFDAEIASQMTTEELAIKVLFSIKATLRERHDYDLNFKSFRVNFEKFLARDPA</sequence>
<proteinExistence type="predicted"/>